<dbReference type="Proteomes" id="UP000471026">
    <property type="component" value="Unassembled WGS sequence"/>
</dbReference>
<evidence type="ECO:0000313" key="8">
    <source>
        <dbReference type="Proteomes" id="UP000471026"/>
    </source>
</evidence>
<dbReference type="InterPro" id="IPR029063">
    <property type="entry name" value="SAM-dependent_MTases_sf"/>
</dbReference>
<dbReference type="PANTHER" id="PTHR10629">
    <property type="entry name" value="CYTOSINE-SPECIFIC METHYLTRANSFERASE"/>
    <property type="match status" value="1"/>
</dbReference>
<dbReference type="PROSITE" id="PS00094">
    <property type="entry name" value="C5_MTASE_1"/>
    <property type="match status" value="1"/>
</dbReference>
<protein>
    <recommendedName>
        <fullName evidence="1">DNA (cytosine-5-)-methyltransferase</fullName>
        <ecNumber evidence="1">2.1.1.37</ecNumber>
    </recommendedName>
</protein>
<dbReference type="PANTHER" id="PTHR10629:SF50">
    <property type="entry name" value="DNA (CYTOSINE-5)-METHYLTRANSFERASE CMT3"/>
    <property type="match status" value="1"/>
</dbReference>
<feature type="region of interest" description="Disordered" evidence="6">
    <location>
        <begin position="145"/>
        <end position="174"/>
    </location>
</feature>
<keyword evidence="5" id="KW-0680">Restriction system</keyword>
<dbReference type="GO" id="GO:0009307">
    <property type="term" value="P:DNA restriction-modification system"/>
    <property type="evidence" value="ECO:0007669"/>
    <property type="project" value="UniProtKB-KW"/>
</dbReference>
<keyword evidence="3" id="KW-0808">Transferase</keyword>
<organism evidence="7 8">
    <name type="scientific">Kocuria marina subsp. indica</name>
    <dbReference type="NCBI Taxonomy" id="1049583"/>
    <lineage>
        <taxon>Bacteria</taxon>
        <taxon>Bacillati</taxon>
        <taxon>Actinomycetota</taxon>
        <taxon>Actinomycetes</taxon>
        <taxon>Micrococcales</taxon>
        <taxon>Micrococcaceae</taxon>
        <taxon>Kocuria</taxon>
    </lineage>
</organism>
<comment type="caution">
    <text evidence="7">The sequence shown here is derived from an EMBL/GenBank/DDBJ whole genome shotgun (WGS) entry which is preliminary data.</text>
</comment>
<evidence type="ECO:0000256" key="4">
    <source>
        <dbReference type="ARBA" id="ARBA00022691"/>
    </source>
</evidence>
<dbReference type="PRINTS" id="PR00105">
    <property type="entry name" value="C5METTRFRASE"/>
</dbReference>
<name>A0A6N9R0Q1_9MICC</name>
<dbReference type="InterPro" id="IPR050390">
    <property type="entry name" value="C5-Methyltransferase"/>
</dbReference>
<evidence type="ECO:0000256" key="6">
    <source>
        <dbReference type="SAM" id="MobiDB-lite"/>
    </source>
</evidence>
<evidence type="ECO:0000256" key="1">
    <source>
        <dbReference type="ARBA" id="ARBA00011975"/>
    </source>
</evidence>
<evidence type="ECO:0000256" key="3">
    <source>
        <dbReference type="ARBA" id="ARBA00022679"/>
    </source>
</evidence>
<dbReference type="InterPro" id="IPR001525">
    <property type="entry name" value="C5_MeTfrase"/>
</dbReference>
<dbReference type="GO" id="GO:0003677">
    <property type="term" value="F:DNA binding"/>
    <property type="evidence" value="ECO:0007669"/>
    <property type="project" value="TreeGrafter"/>
</dbReference>
<evidence type="ECO:0000313" key="7">
    <source>
        <dbReference type="EMBL" id="NDO78248.1"/>
    </source>
</evidence>
<dbReference type="Pfam" id="PF00145">
    <property type="entry name" value="DNA_methylase"/>
    <property type="match status" value="2"/>
</dbReference>
<dbReference type="EC" id="2.1.1.37" evidence="1"/>
<reference evidence="7 8" key="1">
    <citation type="submission" date="2019-11" db="EMBL/GenBank/DDBJ databases">
        <title>Draft genome sequence of Kocuria indica DP-K7, a methyl red degrading Actinobacterium.</title>
        <authorList>
            <person name="Kumaran S."/>
            <person name="Tischler D."/>
            <person name="Ngo A.C.R."/>
            <person name="Schultes F."/>
        </authorList>
    </citation>
    <scope>NUCLEOTIDE SEQUENCE [LARGE SCALE GENOMIC DNA]</scope>
    <source>
        <strain evidence="7 8">DP-K7</strain>
    </source>
</reference>
<dbReference type="InterPro" id="IPR018117">
    <property type="entry name" value="C5_DNA_meth_AS"/>
</dbReference>
<sequence>MRLGSMFSGYGGLDQAVHEVFDAETAWVAEFEAAPSKVLARRFSGVPNLGDVTAVDWAAVDPVDIIAGGFPCQDISPAGRRGGLHSGTRSSLYAEIIKAATILQPEWIVLENVRALLSGKDIVDEPNDRCLCGWPYRWGGLHPHPEKQGPYLPPSGHHRDDAEGIGNAPQDATRLRWEHQDDATIDREMGCRIRVDCGRPGGKGSTGSSAAVPRAEGGASPSGVEASGSARLAATQVPQLTCPSLDSGGAGTWGADQAADARTQREGTQFAPHAEANPGGEAVCPGCGRPSGGTSSRPVQRSWMGAVCRDLSRIGYDAEWRVVRASDVGAPHQRARVFVLAHATGVGG</sequence>
<dbReference type="GO" id="GO:0044027">
    <property type="term" value="P:negative regulation of gene expression via chromosomal CpG island methylation"/>
    <property type="evidence" value="ECO:0007669"/>
    <property type="project" value="TreeGrafter"/>
</dbReference>
<gene>
    <name evidence="7" type="ORF">GKZ75_08430</name>
</gene>
<keyword evidence="2" id="KW-0489">Methyltransferase</keyword>
<evidence type="ECO:0000256" key="5">
    <source>
        <dbReference type="ARBA" id="ARBA00022747"/>
    </source>
</evidence>
<dbReference type="SUPFAM" id="SSF53335">
    <property type="entry name" value="S-adenosyl-L-methionine-dependent methyltransferases"/>
    <property type="match status" value="2"/>
</dbReference>
<dbReference type="GO" id="GO:0003886">
    <property type="term" value="F:DNA (cytosine-5-)-methyltransferase activity"/>
    <property type="evidence" value="ECO:0007669"/>
    <property type="project" value="UniProtKB-EC"/>
</dbReference>
<evidence type="ECO:0000256" key="2">
    <source>
        <dbReference type="ARBA" id="ARBA00022603"/>
    </source>
</evidence>
<keyword evidence="4" id="KW-0949">S-adenosyl-L-methionine</keyword>
<dbReference type="Gene3D" id="3.40.50.150">
    <property type="entry name" value="Vaccinia Virus protein VP39"/>
    <property type="match status" value="2"/>
</dbReference>
<accession>A0A6N9R0Q1</accession>
<dbReference type="GO" id="GO:0032259">
    <property type="term" value="P:methylation"/>
    <property type="evidence" value="ECO:0007669"/>
    <property type="project" value="UniProtKB-KW"/>
</dbReference>
<proteinExistence type="predicted"/>
<dbReference type="AlphaFoldDB" id="A0A6N9R0Q1"/>
<feature type="region of interest" description="Disordered" evidence="6">
    <location>
        <begin position="198"/>
        <end position="299"/>
    </location>
</feature>
<dbReference type="EMBL" id="WMHZ01000010">
    <property type="protein sequence ID" value="NDO78248.1"/>
    <property type="molecule type" value="Genomic_DNA"/>
</dbReference>